<reference evidence="1" key="2">
    <citation type="journal article" date="2015" name="Data Brief">
        <title>Shoot transcriptome of the giant reed, Arundo donax.</title>
        <authorList>
            <person name="Barrero R.A."/>
            <person name="Guerrero F.D."/>
            <person name="Moolhuijzen P."/>
            <person name="Goolsby J.A."/>
            <person name="Tidwell J."/>
            <person name="Bellgard S.E."/>
            <person name="Bellgard M.I."/>
        </authorList>
    </citation>
    <scope>NUCLEOTIDE SEQUENCE</scope>
    <source>
        <tissue evidence="1">Shoot tissue taken approximately 20 cm above the soil surface</tissue>
    </source>
</reference>
<dbReference type="AlphaFoldDB" id="A0A0A9CU88"/>
<reference evidence="1" key="1">
    <citation type="submission" date="2014-09" db="EMBL/GenBank/DDBJ databases">
        <authorList>
            <person name="Magalhaes I.L.F."/>
            <person name="Oliveira U."/>
            <person name="Santos F.R."/>
            <person name="Vidigal T.H.D.A."/>
            <person name="Brescovit A.D."/>
            <person name="Santos A.J."/>
        </authorList>
    </citation>
    <scope>NUCLEOTIDE SEQUENCE</scope>
    <source>
        <tissue evidence="1">Shoot tissue taken approximately 20 cm above the soil surface</tissue>
    </source>
</reference>
<sequence length="64" mass="7383">MVNKELTANLPSYCSLVNAESSMLFLEVHEMLCLFLIIRNFGTIEYESLTWQSRKLIIESGKNI</sequence>
<organism evidence="1">
    <name type="scientific">Arundo donax</name>
    <name type="common">Giant reed</name>
    <name type="synonym">Donax arundinaceus</name>
    <dbReference type="NCBI Taxonomy" id="35708"/>
    <lineage>
        <taxon>Eukaryota</taxon>
        <taxon>Viridiplantae</taxon>
        <taxon>Streptophyta</taxon>
        <taxon>Embryophyta</taxon>
        <taxon>Tracheophyta</taxon>
        <taxon>Spermatophyta</taxon>
        <taxon>Magnoliopsida</taxon>
        <taxon>Liliopsida</taxon>
        <taxon>Poales</taxon>
        <taxon>Poaceae</taxon>
        <taxon>PACMAD clade</taxon>
        <taxon>Arundinoideae</taxon>
        <taxon>Arundineae</taxon>
        <taxon>Arundo</taxon>
    </lineage>
</organism>
<name>A0A0A9CU88_ARUDO</name>
<evidence type="ECO:0000313" key="1">
    <source>
        <dbReference type="EMBL" id="JAD76965.1"/>
    </source>
</evidence>
<proteinExistence type="predicted"/>
<protein>
    <submittedName>
        <fullName evidence="1">Rac gtpase, putative</fullName>
    </submittedName>
</protein>
<dbReference type="EMBL" id="GBRH01220930">
    <property type="protein sequence ID" value="JAD76965.1"/>
    <property type="molecule type" value="Transcribed_RNA"/>
</dbReference>
<accession>A0A0A9CU88</accession>